<reference evidence="1 2" key="1">
    <citation type="journal article" date="2019" name="Sci. Rep.">
        <title>A multi-omics analysis of the grapevine pathogen Lasiodiplodia theobromae reveals that temperature affects the expression of virulence- and pathogenicity-related genes.</title>
        <authorList>
            <person name="Felix C."/>
            <person name="Meneses R."/>
            <person name="Goncalves M.F.M."/>
            <person name="Tilleman L."/>
            <person name="Duarte A.S."/>
            <person name="Jorrin-Novo J.V."/>
            <person name="Van de Peer Y."/>
            <person name="Deforce D."/>
            <person name="Van Nieuwerburgh F."/>
            <person name="Esteves A.C."/>
            <person name="Alves A."/>
        </authorList>
    </citation>
    <scope>NUCLEOTIDE SEQUENCE [LARGE SCALE GENOMIC DNA]</scope>
    <source>
        <strain evidence="1 2">LA-SOL3</strain>
    </source>
</reference>
<dbReference type="AlphaFoldDB" id="A0A5N5DXM2"/>
<gene>
    <name evidence="1" type="ORF">DBV05_g500</name>
</gene>
<organism evidence="1 2">
    <name type="scientific">Lasiodiplodia theobromae</name>
    <dbReference type="NCBI Taxonomy" id="45133"/>
    <lineage>
        <taxon>Eukaryota</taxon>
        <taxon>Fungi</taxon>
        <taxon>Dikarya</taxon>
        <taxon>Ascomycota</taxon>
        <taxon>Pezizomycotina</taxon>
        <taxon>Dothideomycetes</taxon>
        <taxon>Dothideomycetes incertae sedis</taxon>
        <taxon>Botryosphaeriales</taxon>
        <taxon>Botryosphaeriaceae</taxon>
        <taxon>Lasiodiplodia</taxon>
    </lineage>
</organism>
<name>A0A5N5DXM2_9PEZI</name>
<evidence type="ECO:0000313" key="1">
    <source>
        <dbReference type="EMBL" id="KAB2580874.1"/>
    </source>
</evidence>
<proteinExistence type="predicted"/>
<dbReference type="EMBL" id="VCHE01000002">
    <property type="protein sequence ID" value="KAB2580874.1"/>
    <property type="molecule type" value="Genomic_DNA"/>
</dbReference>
<keyword evidence="2" id="KW-1185">Reference proteome</keyword>
<dbReference type="Proteomes" id="UP000325902">
    <property type="component" value="Unassembled WGS sequence"/>
</dbReference>
<sequence length="144" mass="16348">MPNVDYRGIGGADHGVKGRFQDHKNPVYRAGLSKQLFYQKLNEVGHYNVEVVTLAKVPRDSEDWINNPDEILTVLKHTMVMIDLVAKDETTRKYTELSEYGSMPMLPIIPTEKSAPLLGRGNSARAIIIRSYVLIYCNSKLQRQ</sequence>
<evidence type="ECO:0000313" key="2">
    <source>
        <dbReference type="Proteomes" id="UP000325902"/>
    </source>
</evidence>
<protein>
    <submittedName>
        <fullName evidence="1">Uncharacterized protein</fullName>
    </submittedName>
</protein>
<comment type="caution">
    <text evidence="1">The sequence shown here is derived from an EMBL/GenBank/DDBJ whole genome shotgun (WGS) entry which is preliminary data.</text>
</comment>
<accession>A0A5N5DXM2</accession>